<feature type="domain" description="NSUN5/RCM1 N-terminal" evidence="2">
    <location>
        <begin position="77"/>
        <end position="163"/>
    </location>
</feature>
<comment type="caution">
    <text evidence="3">The sequence shown here is derived from an EMBL/GenBank/DDBJ whole genome shotgun (WGS) entry which is preliminary data.</text>
</comment>
<organism evidence="3 4">
    <name type="scientific">Trifolium pratense</name>
    <name type="common">Red clover</name>
    <dbReference type="NCBI Taxonomy" id="57577"/>
    <lineage>
        <taxon>Eukaryota</taxon>
        <taxon>Viridiplantae</taxon>
        <taxon>Streptophyta</taxon>
        <taxon>Embryophyta</taxon>
        <taxon>Tracheophyta</taxon>
        <taxon>Spermatophyta</taxon>
        <taxon>Magnoliopsida</taxon>
        <taxon>eudicotyledons</taxon>
        <taxon>Gunneridae</taxon>
        <taxon>Pentapetalae</taxon>
        <taxon>rosids</taxon>
        <taxon>fabids</taxon>
        <taxon>Fabales</taxon>
        <taxon>Fabaceae</taxon>
        <taxon>Papilionoideae</taxon>
        <taxon>50 kb inversion clade</taxon>
        <taxon>NPAAA clade</taxon>
        <taxon>Hologalegina</taxon>
        <taxon>IRL clade</taxon>
        <taxon>Trifolieae</taxon>
        <taxon>Trifolium</taxon>
    </lineage>
</organism>
<protein>
    <submittedName>
        <fullName evidence="3">Methyltransferase NSUN5-like protein</fullName>
    </submittedName>
</protein>
<evidence type="ECO:0000256" key="1">
    <source>
        <dbReference type="SAM" id="MobiDB-lite"/>
    </source>
</evidence>
<feature type="compositionally biased region" description="Basic residues" evidence="1">
    <location>
        <begin position="1"/>
        <end position="12"/>
    </location>
</feature>
<accession>A0A2K3NHN5</accession>
<dbReference type="Proteomes" id="UP000236291">
    <property type="component" value="Unassembled WGS sequence"/>
</dbReference>
<dbReference type="STRING" id="57577.A0A2K3NHN5"/>
<dbReference type="EMBL" id="ASHM01021506">
    <property type="protein sequence ID" value="PNY02555.1"/>
    <property type="molecule type" value="Genomic_DNA"/>
</dbReference>
<gene>
    <name evidence="3" type="ORF">L195_g025867</name>
</gene>
<dbReference type="InterPro" id="IPR048889">
    <property type="entry name" value="NSUN5_RCM1_N"/>
</dbReference>
<sequence>MRMKSMRKKKKGGATGGGGGEENELKAAKLKGAERSAYFARREAAKILRSVLEGDAKRRALASIKTLVYHPSVRNKKATFALICQTLKHLPIINDVLKSASILNTKWKRQQELVYIIVYDILFGQAVPLVGDAEKYLMRHKDALHLHLKKILSRRNVTTVKELFALHEVPVFTVDAYVMIVTIEMITIVK</sequence>
<dbReference type="GO" id="GO:0008168">
    <property type="term" value="F:methyltransferase activity"/>
    <property type="evidence" value="ECO:0007669"/>
    <property type="project" value="UniProtKB-KW"/>
</dbReference>
<dbReference type="Pfam" id="PF21153">
    <property type="entry name" value="NSUN5_N"/>
    <property type="match status" value="1"/>
</dbReference>
<keyword evidence="3" id="KW-0489">Methyltransferase</keyword>
<name>A0A2K3NHN5_TRIPR</name>
<proteinExistence type="predicted"/>
<dbReference type="AlphaFoldDB" id="A0A2K3NHN5"/>
<reference evidence="3 4" key="1">
    <citation type="journal article" date="2014" name="Am. J. Bot.">
        <title>Genome assembly and annotation for red clover (Trifolium pratense; Fabaceae).</title>
        <authorList>
            <person name="Istvanek J."/>
            <person name="Jaros M."/>
            <person name="Krenek A."/>
            <person name="Repkova J."/>
        </authorList>
    </citation>
    <scope>NUCLEOTIDE SEQUENCE [LARGE SCALE GENOMIC DNA]</scope>
    <source>
        <strain evidence="4">cv. Tatra</strain>
        <tissue evidence="3">Young leaves</tissue>
    </source>
</reference>
<evidence type="ECO:0000313" key="3">
    <source>
        <dbReference type="EMBL" id="PNY02555.1"/>
    </source>
</evidence>
<keyword evidence="3" id="KW-0808">Transferase</keyword>
<reference evidence="3 4" key="2">
    <citation type="journal article" date="2017" name="Front. Plant Sci.">
        <title>Gene Classification and Mining of Molecular Markers Useful in Red Clover (Trifolium pratense) Breeding.</title>
        <authorList>
            <person name="Istvanek J."/>
            <person name="Dluhosova J."/>
            <person name="Dluhos P."/>
            <person name="Patkova L."/>
            <person name="Nedelnik J."/>
            <person name="Repkova J."/>
        </authorList>
    </citation>
    <scope>NUCLEOTIDE SEQUENCE [LARGE SCALE GENOMIC DNA]</scope>
    <source>
        <strain evidence="4">cv. Tatra</strain>
        <tissue evidence="3">Young leaves</tissue>
    </source>
</reference>
<dbReference type="ExpressionAtlas" id="A0A2K3NHN5">
    <property type="expression patterns" value="baseline"/>
</dbReference>
<evidence type="ECO:0000259" key="2">
    <source>
        <dbReference type="Pfam" id="PF21153"/>
    </source>
</evidence>
<dbReference type="GO" id="GO:0032259">
    <property type="term" value="P:methylation"/>
    <property type="evidence" value="ECO:0007669"/>
    <property type="project" value="UniProtKB-KW"/>
</dbReference>
<evidence type="ECO:0000313" key="4">
    <source>
        <dbReference type="Proteomes" id="UP000236291"/>
    </source>
</evidence>
<feature type="region of interest" description="Disordered" evidence="1">
    <location>
        <begin position="1"/>
        <end position="24"/>
    </location>
</feature>